<dbReference type="OMA" id="CDAVKTN"/>
<dbReference type="EMBL" id="CAEQ01000541">
    <property type="protein sequence ID" value="CCD12017.1"/>
    <property type="molecule type" value="Genomic_DNA"/>
</dbReference>
<dbReference type="GO" id="GO:0005634">
    <property type="term" value="C:nucleus"/>
    <property type="evidence" value="ECO:0007669"/>
    <property type="project" value="TreeGrafter"/>
</dbReference>
<dbReference type="InterPro" id="IPR032675">
    <property type="entry name" value="LRR_dom_sf"/>
</dbReference>
<evidence type="ECO:0000313" key="5">
    <source>
        <dbReference type="Proteomes" id="UP000000702"/>
    </source>
</evidence>
<dbReference type="Gene3D" id="3.80.10.10">
    <property type="entry name" value="Ribonuclease Inhibitor"/>
    <property type="match status" value="3"/>
</dbReference>
<dbReference type="Proteomes" id="UP000000702">
    <property type="component" value="Unassembled WGS sequence"/>
</dbReference>
<dbReference type="GO" id="GO:0048471">
    <property type="term" value="C:perinuclear region of cytoplasm"/>
    <property type="evidence" value="ECO:0007669"/>
    <property type="project" value="TreeGrafter"/>
</dbReference>
<evidence type="ECO:0000256" key="2">
    <source>
        <dbReference type="ARBA" id="ARBA00022614"/>
    </source>
</evidence>
<keyword evidence="2" id="KW-0433">Leucine-rich repeat</keyword>
<dbReference type="AlphaFoldDB" id="F9W4C7"/>
<reference evidence="4 5" key="2">
    <citation type="journal article" date="2012" name="Proc. Natl. Acad. Sci. U.S.A.">
        <title>Antigenic diversity is generated by distinct evolutionary mechanisms in African trypanosome species.</title>
        <authorList>
            <person name="Jackson A.P."/>
            <person name="Berry A."/>
            <person name="Aslett M."/>
            <person name="Allison H.C."/>
            <person name="Burton P."/>
            <person name="Vavrova-Anderson J."/>
            <person name="Brown R."/>
            <person name="Browne H."/>
            <person name="Corton N."/>
            <person name="Hauser H."/>
            <person name="Gamble J."/>
            <person name="Gilderthorp R."/>
            <person name="Marcello L."/>
            <person name="McQuillan J."/>
            <person name="Otto T.D."/>
            <person name="Quail M.A."/>
            <person name="Sanders M.J."/>
            <person name="van Tonder A."/>
            <person name="Ginger M.L."/>
            <person name="Field M.C."/>
            <person name="Barry J.D."/>
            <person name="Hertz-Fowler C."/>
            <person name="Berriman M."/>
        </authorList>
    </citation>
    <scope>NUCLEOTIDE SEQUENCE [LARGE SCALE GENOMIC DNA]</scope>
    <source>
        <strain evidence="4 5">IL3000</strain>
    </source>
</reference>
<dbReference type="SUPFAM" id="SSF52047">
    <property type="entry name" value="RNI-like"/>
    <property type="match status" value="1"/>
</dbReference>
<dbReference type="GO" id="GO:0031267">
    <property type="term" value="F:small GTPase binding"/>
    <property type="evidence" value="ECO:0007669"/>
    <property type="project" value="TreeGrafter"/>
</dbReference>
<proteinExistence type="predicted"/>
<protein>
    <submittedName>
        <fullName evidence="4">WGS project CAEQ00000000 data, annotated contig 1169</fullName>
    </submittedName>
</protein>
<dbReference type="GO" id="GO:0006913">
    <property type="term" value="P:nucleocytoplasmic transport"/>
    <property type="evidence" value="ECO:0007669"/>
    <property type="project" value="TreeGrafter"/>
</dbReference>
<gene>
    <name evidence="4" type="ORF">TCIL3000_0_29380</name>
</gene>
<dbReference type="SMART" id="SM00368">
    <property type="entry name" value="LRR_RI"/>
    <property type="match status" value="9"/>
</dbReference>
<dbReference type="Pfam" id="PF13516">
    <property type="entry name" value="LRR_6"/>
    <property type="match status" value="5"/>
</dbReference>
<dbReference type="VEuPathDB" id="TriTrypDB:TcIL3000_0_29380"/>
<keyword evidence="3" id="KW-0677">Repeat</keyword>
<evidence type="ECO:0000256" key="3">
    <source>
        <dbReference type="ARBA" id="ARBA00022737"/>
    </source>
</evidence>
<name>F9W4C7_TRYCI</name>
<dbReference type="GO" id="GO:0005829">
    <property type="term" value="C:cytosol"/>
    <property type="evidence" value="ECO:0007669"/>
    <property type="project" value="TreeGrafter"/>
</dbReference>
<organism evidence="4 5">
    <name type="scientific">Trypanosoma congolense (strain IL3000)</name>
    <dbReference type="NCBI Taxonomy" id="1068625"/>
    <lineage>
        <taxon>Eukaryota</taxon>
        <taxon>Discoba</taxon>
        <taxon>Euglenozoa</taxon>
        <taxon>Kinetoplastea</taxon>
        <taxon>Metakinetoplastina</taxon>
        <taxon>Trypanosomatida</taxon>
        <taxon>Trypanosomatidae</taxon>
        <taxon>Trypanosoma</taxon>
        <taxon>Nannomonas</taxon>
    </lineage>
</organism>
<keyword evidence="5" id="KW-1185">Reference proteome</keyword>
<evidence type="ECO:0000313" key="4">
    <source>
        <dbReference type="EMBL" id="CCD12017.1"/>
    </source>
</evidence>
<evidence type="ECO:0000256" key="1">
    <source>
        <dbReference type="ARBA" id="ARBA00022468"/>
    </source>
</evidence>
<comment type="caution">
    <text evidence="4">The sequence shown here is derived from an EMBL/GenBank/DDBJ whole genome shotgun (WGS) entry which is preliminary data.</text>
</comment>
<keyword evidence="1" id="KW-0343">GTPase activation</keyword>
<sequence length="448" mass="47954">MFANRINKIYGLRGGKRLTVGSTASTRTIFDSTGSRELNIEIVWKHITKEELENICYVIAEGEGGQLVKTVHLSDNELGPTSSEKIISALSASAVQEVLLCFNDIGREGCDALSDAVNISVNLRLLDIRGNGLNAKCVNKLLKAVSSSMTLVRLGLASNKLGEEGAMLVFRALEKNTFLTSLDLSLNEIGPGGAKSIAKLLEIPDSALKCVQLYGNYLGPSGVAVIALAVRRNRSLKQLTLGNNNATDEAAVQLAEMLSENSTLERLDLRLNVITAVGIRTLAQEGLGQNGSLLSLSLAGNPIGSVGGEEISQSLILSQVTALSVLDLSSCQLGPTGGMRVANLIATSSTITDVNLSDNKLDDEASVSIANSIINGLSISMLNLSRNEIGEWSACNLIEAIQRNYRMVSLNLHGNKINRTVQKKIDSLIEDRLNDNNSEHNQWDAPSK</sequence>
<dbReference type="GO" id="GO:0005096">
    <property type="term" value="F:GTPase activator activity"/>
    <property type="evidence" value="ECO:0007669"/>
    <property type="project" value="InterPro"/>
</dbReference>
<accession>F9W4C7</accession>
<dbReference type="InterPro" id="IPR001611">
    <property type="entry name" value="Leu-rich_rpt"/>
</dbReference>
<dbReference type="InterPro" id="IPR027038">
    <property type="entry name" value="RanGap"/>
</dbReference>
<reference evidence="5" key="1">
    <citation type="submission" date="2011-07" db="EMBL/GenBank/DDBJ databases">
        <title>Divergent evolution of antigenic variation in African trypanosomes.</title>
        <authorList>
            <person name="Jackson A.P."/>
            <person name="Berry A."/>
            <person name="Allison H.C."/>
            <person name="Burton P."/>
            <person name="Anderson J."/>
            <person name="Aslett M."/>
            <person name="Brown R."/>
            <person name="Corton N."/>
            <person name="Harris D."/>
            <person name="Hauser H."/>
            <person name="Gamble J."/>
            <person name="Gilderthorp R."/>
            <person name="McQuillan J."/>
            <person name="Quail M.A."/>
            <person name="Sanders M."/>
            <person name="Van Tonder A."/>
            <person name="Ginger M.L."/>
            <person name="Donelson J.E."/>
            <person name="Field M.C."/>
            <person name="Barry J.D."/>
            <person name="Berriman M."/>
            <person name="Hertz-Fowler C."/>
        </authorList>
    </citation>
    <scope>NUCLEOTIDE SEQUENCE [LARGE SCALE GENOMIC DNA]</scope>
    <source>
        <strain evidence="5">IL3000</strain>
    </source>
</reference>
<dbReference type="PANTHER" id="PTHR24113:SF12">
    <property type="entry name" value="RAN GTPASE-ACTIVATING PROTEIN 1"/>
    <property type="match status" value="1"/>
</dbReference>
<dbReference type="PANTHER" id="PTHR24113">
    <property type="entry name" value="RAN GTPASE-ACTIVATING PROTEIN 1"/>
    <property type="match status" value="1"/>
</dbReference>